<evidence type="ECO:0000313" key="2">
    <source>
        <dbReference type="Proteomes" id="UP000190857"/>
    </source>
</evidence>
<name>A0A1T5KUH2_9MICO</name>
<keyword evidence="2" id="KW-1185">Reference proteome</keyword>
<dbReference type="STRING" id="123320.SAMN06309945_2455"/>
<proteinExistence type="predicted"/>
<organism evidence="1 2">
    <name type="scientific">Okibacterium fritillariae</name>
    <dbReference type="NCBI Taxonomy" id="123320"/>
    <lineage>
        <taxon>Bacteria</taxon>
        <taxon>Bacillati</taxon>
        <taxon>Actinomycetota</taxon>
        <taxon>Actinomycetes</taxon>
        <taxon>Micrococcales</taxon>
        <taxon>Microbacteriaceae</taxon>
        <taxon>Okibacterium</taxon>
    </lineage>
</organism>
<reference evidence="1 2" key="1">
    <citation type="submission" date="2017-02" db="EMBL/GenBank/DDBJ databases">
        <authorList>
            <person name="Peterson S.W."/>
        </authorList>
    </citation>
    <scope>NUCLEOTIDE SEQUENCE [LARGE SCALE GENOMIC DNA]</scope>
    <source>
        <strain evidence="1 2">VKM Ac-2059</strain>
    </source>
</reference>
<dbReference type="Proteomes" id="UP000190857">
    <property type="component" value="Unassembled WGS sequence"/>
</dbReference>
<dbReference type="AlphaFoldDB" id="A0A1T5KUH2"/>
<gene>
    <name evidence="1" type="ORF">SAMN06309945_2455</name>
</gene>
<dbReference type="RefSeq" id="WP_079728508.1">
    <property type="nucleotide sequence ID" value="NZ_FUZP01000003.1"/>
</dbReference>
<accession>A0A1T5KUH2</accession>
<sequence>MSVFVTHPDAWIGIPSEWPFDRWPTVAAWADDLIAELVAQGRLSSADAAAHAETARLVASTRAERGASRSFLAFAGGDAYLADLVLEARSEFDVRDLAALAGATDPTSIENPIVESIHNADGVEGVRVTRYLDLDDGTSAVVARTDYVFAVGSEVARLYTASYDLVVFERMRQLLDDLARTVTFR</sequence>
<dbReference type="OrthoDB" id="5106647at2"/>
<evidence type="ECO:0000313" key="1">
    <source>
        <dbReference type="EMBL" id="SKC66868.1"/>
    </source>
</evidence>
<protein>
    <submittedName>
        <fullName evidence="1">Uncharacterized protein</fullName>
    </submittedName>
</protein>
<dbReference type="EMBL" id="FUZP01000003">
    <property type="protein sequence ID" value="SKC66868.1"/>
    <property type="molecule type" value="Genomic_DNA"/>
</dbReference>